<sequence length="616" mass="68252">MLFPEVKKKGSDEVLQTLRQLERAMGDPWDDKAPASFARIMADDEAERFPVTAYDALVGEKVSRWLVPEGCGGMMFSYAESLQMYRAIARRDMTLATVAILPFIGYLSIVTCGTEEQIRRYGKFVAAGGSISWGLSEGQHGSDVLTNETRADLQGDVYKVNGEKWPIGFADRAGAMIVHARTAEGSSPVTHSMLIVDRTHLDRSQYRVLPNERLYGVRGLPLGGVRYEDAPVPASQLLGREGAGLEVTLKSQQSLRLGVAALCLGGLDTGLRLTYGFAVNRPLYGGQKVSQIPVSARQLADAYADLMISEILVASSTRLVHVLPKQMFLYSCISKYLVPNRLDAALRSLSQVLGARFYMRDRFGHGVFQKILRDIGMTSFVDGNSYVNMRIVGTQMGLALGKALKAYEAPEDAKRRELLDEIYDVQRPVGPPRWHQLGLSASGEDLALFDLVHALERLKPSISAQEYALGRKIVSEVERLEEDLKADQARLGRDFANSANFYALTDRYCSLNAAAACVQFALANLDHLPESLPLSSGWLGYVLKRILHWNAPVDYIPEQEETTRLLSVVDELYRQNKAFSVFPVEYEGTVETMEQAGVFMTSKASIYDLNAERPLP</sequence>
<proteinExistence type="inferred from homology"/>
<reference evidence="9 10" key="1">
    <citation type="submission" date="2023-07" db="EMBL/GenBank/DDBJ databases">
        <title>Genomic Encyclopedia of Type Strains, Phase IV (KMG-IV): sequencing the most valuable type-strain genomes for metagenomic binning, comparative biology and taxonomic classification.</title>
        <authorList>
            <person name="Goeker M."/>
        </authorList>
    </citation>
    <scope>NUCLEOTIDE SEQUENCE [LARGE SCALE GENOMIC DNA]</scope>
    <source>
        <strain evidence="9 10">DSM 100301</strain>
    </source>
</reference>
<comment type="caution">
    <text evidence="9">The sequence shown here is derived from an EMBL/GenBank/DDBJ whole genome shotgun (WGS) entry which is preliminary data.</text>
</comment>
<dbReference type="Pfam" id="PF02771">
    <property type="entry name" value="Acyl-CoA_dh_N"/>
    <property type="match status" value="1"/>
</dbReference>
<gene>
    <name evidence="9" type="ORF">QO005_002754</name>
</gene>
<evidence type="ECO:0000256" key="1">
    <source>
        <dbReference type="ARBA" id="ARBA00001974"/>
    </source>
</evidence>
<evidence type="ECO:0000259" key="6">
    <source>
        <dbReference type="Pfam" id="PF00441"/>
    </source>
</evidence>
<dbReference type="RefSeq" id="WP_307158609.1">
    <property type="nucleotide sequence ID" value="NZ_JAUSWH010000008.1"/>
</dbReference>
<dbReference type="Pfam" id="PF02770">
    <property type="entry name" value="Acyl-CoA_dh_M"/>
    <property type="match status" value="1"/>
</dbReference>
<keyword evidence="5" id="KW-0560">Oxidoreductase</keyword>
<feature type="domain" description="Acyl-CoA oxidase/dehydrogenase middle" evidence="7">
    <location>
        <begin position="134"/>
        <end position="229"/>
    </location>
</feature>
<keyword evidence="4 5" id="KW-0274">FAD</keyword>
<dbReference type="InterPro" id="IPR046373">
    <property type="entry name" value="Acyl-CoA_Oxase/DH_mid-dom_sf"/>
</dbReference>
<accession>A0ABU0IFI6</accession>
<dbReference type="SUPFAM" id="SSF56645">
    <property type="entry name" value="Acyl-CoA dehydrogenase NM domain-like"/>
    <property type="match status" value="1"/>
</dbReference>
<feature type="domain" description="Acyl-CoA dehydrogenase/oxidase N-terminal" evidence="8">
    <location>
        <begin position="44"/>
        <end position="128"/>
    </location>
</feature>
<evidence type="ECO:0000256" key="2">
    <source>
        <dbReference type="ARBA" id="ARBA00009347"/>
    </source>
</evidence>
<evidence type="ECO:0000256" key="5">
    <source>
        <dbReference type="RuleBase" id="RU362125"/>
    </source>
</evidence>
<dbReference type="InterPro" id="IPR036250">
    <property type="entry name" value="AcylCo_DH-like_C"/>
</dbReference>
<dbReference type="PANTHER" id="PTHR43884">
    <property type="entry name" value="ACYL-COA DEHYDROGENASE"/>
    <property type="match status" value="1"/>
</dbReference>
<evidence type="ECO:0000256" key="4">
    <source>
        <dbReference type="ARBA" id="ARBA00022827"/>
    </source>
</evidence>
<evidence type="ECO:0000256" key="3">
    <source>
        <dbReference type="ARBA" id="ARBA00022630"/>
    </source>
</evidence>
<dbReference type="Gene3D" id="1.10.540.10">
    <property type="entry name" value="Acyl-CoA dehydrogenase/oxidase, N-terminal domain"/>
    <property type="match status" value="1"/>
</dbReference>
<dbReference type="InterPro" id="IPR009100">
    <property type="entry name" value="AcylCoA_DH/oxidase_NM_dom_sf"/>
</dbReference>
<dbReference type="SUPFAM" id="SSF47203">
    <property type="entry name" value="Acyl-CoA dehydrogenase C-terminal domain-like"/>
    <property type="match status" value="1"/>
</dbReference>
<dbReference type="EMBL" id="JAUSWH010000008">
    <property type="protein sequence ID" value="MDQ0456413.1"/>
    <property type="molecule type" value="Genomic_DNA"/>
</dbReference>
<dbReference type="InterPro" id="IPR006091">
    <property type="entry name" value="Acyl-CoA_Oxase/DH_mid-dom"/>
</dbReference>
<evidence type="ECO:0000313" key="9">
    <source>
        <dbReference type="EMBL" id="MDQ0456413.1"/>
    </source>
</evidence>
<dbReference type="Pfam" id="PF00441">
    <property type="entry name" value="Acyl-CoA_dh_1"/>
    <property type="match status" value="1"/>
</dbReference>
<dbReference type="Proteomes" id="UP001235269">
    <property type="component" value="Unassembled WGS sequence"/>
</dbReference>
<feature type="domain" description="Acyl-CoA dehydrogenase/oxidase C-terminal" evidence="6">
    <location>
        <begin position="242"/>
        <end position="396"/>
    </location>
</feature>
<evidence type="ECO:0000259" key="8">
    <source>
        <dbReference type="Pfam" id="PF02771"/>
    </source>
</evidence>
<protein>
    <submittedName>
        <fullName evidence="9">Alkylation response protein AidB-like acyl-CoA dehydrogenase</fullName>
    </submittedName>
</protein>
<organism evidence="9 10">
    <name type="scientific">Rhizobium paknamense</name>
    <dbReference type="NCBI Taxonomy" id="1206817"/>
    <lineage>
        <taxon>Bacteria</taxon>
        <taxon>Pseudomonadati</taxon>
        <taxon>Pseudomonadota</taxon>
        <taxon>Alphaproteobacteria</taxon>
        <taxon>Hyphomicrobiales</taxon>
        <taxon>Rhizobiaceae</taxon>
        <taxon>Rhizobium/Agrobacterium group</taxon>
        <taxon>Rhizobium</taxon>
    </lineage>
</organism>
<dbReference type="InterPro" id="IPR009075">
    <property type="entry name" value="AcylCo_DH/oxidase_C"/>
</dbReference>
<evidence type="ECO:0000313" key="10">
    <source>
        <dbReference type="Proteomes" id="UP001235269"/>
    </source>
</evidence>
<dbReference type="CDD" id="cd00567">
    <property type="entry name" value="ACAD"/>
    <property type="match status" value="1"/>
</dbReference>
<dbReference type="InterPro" id="IPR013786">
    <property type="entry name" value="AcylCoA_DH/ox_N"/>
</dbReference>
<comment type="similarity">
    <text evidence="2 5">Belongs to the acyl-CoA dehydrogenase family.</text>
</comment>
<comment type="cofactor">
    <cofactor evidence="1 5">
        <name>FAD</name>
        <dbReference type="ChEBI" id="CHEBI:57692"/>
    </cofactor>
</comment>
<dbReference type="Gene3D" id="1.20.140.10">
    <property type="entry name" value="Butyryl-CoA Dehydrogenase, subunit A, domain 3"/>
    <property type="match status" value="1"/>
</dbReference>
<name>A0ABU0IFI6_9HYPH</name>
<keyword evidence="10" id="KW-1185">Reference proteome</keyword>
<dbReference type="Gene3D" id="2.40.110.10">
    <property type="entry name" value="Butyryl-CoA Dehydrogenase, subunit A, domain 2"/>
    <property type="match status" value="1"/>
</dbReference>
<dbReference type="PANTHER" id="PTHR43884:SF19">
    <property type="entry name" value="ACYL-COA DEHYDROGENASE FADE4-RELATED"/>
    <property type="match status" value="1"/>
</dbReference>
<evidence type="ECO:0000259" key="7">
    <source>
        <dbReference type="Pfam" id="PF02770"/>
    </source>
</evidence>
<dbReference type="InterPro" id="IPR037069">
    <property type="entry name" value="AcylCoA_DH/ox_N_sf"/>
</dbReference>
<keyword evidence="3 5" id="KW-0285">Flavoprotein</keyword>